<protein>
    <submittedName>
        <fullName evidence="7">Sporulation integral membrane protein YtvI</fullName>
    </submittedName>
</protein>
<dbReference type="PANTHER" id="PTHR21716:SF68">
    <property type="entry name" value="TRANSPORT PROTEIN YTVI-RELATED"/>
    <property type="match status" value="1"/>
</dbReference>
<comment type="caution">
    <text evidence="7">The sequence shown here is derived from an EMBL/GenBank/DDBJ whole genome shotgun (WGS) entry which is preliminary data.</text>
</comment>
<feature type="transmembrane region" description="Helical" evidence="6">
    <location>
        <begin position="221"/>
        <end position="243"/>
    </location>
</feature>
<evidence type="ECO:0000256" key="6">
    <source>
        <dbReference type="SAM" id="Phobius"/>
    </source>
</evidence>
<feature type="transmembrane region" description="Helical" evidence="6">
    <location>
        <begin position="163"/>
        <end position="186"/>
    </location>
</feature>
<dbReference type="GO" id="GO:0055085">
    <property type="term" value="P:transmembrane transport"/>
    <property type="evidence" value="ECO:0007669"/>
    <property type="project" value="TreeGrafter"/>
</dbReference>
<feature type="transmembrane region" description="Helical" evidence="6">
    <location>
        <begin position="283"/>
        <end position="303"/>
    </location>
</feature>
<evidence type="ECO:0000313" key="7">
    <source>
        <dbReference type="EMBL" id="MDB2001556.1"/>
    </source>
</evidence>
<dbReference type="Pfam" id="PF01594">
    <property type="entry name" value="AI-2E_transport"/>
    <property type="match status" value="1"/>
</dbReference>
<dbReference type="InterPro" id="IPR002549">
    <property type="entry name" value="AI-2E-like"/>
</dbReference>
<evidence type="ECO:0000256" key="5">
    <source>
        <dbReference type="ARBA" id="ARBA00023136"/>
    </source>
</evidence>
<keyword evidence="4 6" id="KW-1133">Transmembrane helix</keyword>
<evidence type="ECO:0000256" key="1">
    <source>
        <dbReference type="ARBA" id="ARBA00004141"/>
    </source>
</evidence>
<feature type="transmembrane region" description="Helical" evidence="6">
    <location>
        <begin position="38"/>
        <end position="56"/>
    </location>
</feature>
<dbReference type="NCBIfam" id="TIGR02872">
    <property type="entry name" value="spore_ytvI"/>
    <property type="match status" value="1"/>
</dbReference>
<dbReference type="EMBL" id="JAQLGM010000042">
    <property type="protein sequence ID" value="MDB2001556.1"/>
    <property type="molecule type" value="Genomic_DNA"/>
</dbReference>
<feature type="transmembrane region" description="Helical" evidence="6">
    <location>
        <begin position="68"/>
        <end position="87"/>
    </location>
</feature>
<dbReference type="InterPro" id="IPR014227">
    <property type="entry name" value="YtvI-like"/>
</dbReference>
<comment type="subcellular location">
    <subcellularLocation>
        <location evidence="1">Membrane</location>
        <topology evidence="1">Multi-pass membrane protein</topology>
    </subcellularLocation>
</comment>
<dbReference type="RefSeq" id="WP_150028070.1">
    <property type="nucleotide sequence ID" value="NZ_BAABZD010000007.1"/>
</dbReference>
<comment type="similarity">
    <text evidence="2">Belongs to the autoinducer-2 exporter (AI-2E) (TC 2.A.86) family.</text>
</comment>
<gene>
    <name evidence="7" type="primary">ytvI</name>
    <name evidence="7" type="ORF">PM006_15230</name>
</gene>
<accession>A0AAW6AXI3</accession>
<name>A0AAW6AXI3_CLOSY</name>
<sequence>MPEKIIQRKCFVINTAYILIAAMLVLLTILTAGLLMPFWIALFLSAILQPITRLLSGKLGLKKKGLSTIVLFLFYLLLFCILIFGIAEVTNLFGDLFQSFPDYYKDTIVPALGSLGNSIEQIFSIIPNEFRPDMAELQMSIMTWIEKIVSAISQYGLTFAGNVISGFTSSILSVLMTILLSYFITVQYDTVVAFLKCQLPDKIRTFGADIKPLLKNSVVKYFKATLILMFITFIELAIGLSIIKGSNPIGMALGIAIFDALPVFGTGGIMIPWIIIELLSGNYALAGGLLILYIIITIMRNILEPKILGSQLGINPIVVLLAVLIGGRLLGVLGMIFFPITAYVLTVLHDAGKIKLYKNPPKLNNQSRMHSR</sequence>
<feature type="transmembrane region" description="Helical" evidence="6">
    <location>
        <begin position="12"/>
        <end position="32"/>
    </location>
</feature>
<reference evidence="7" key="1">
    <citation type="submission" date="2023-01" db="EMBL/GenBank/DDBJ databases">
        <title>Human gut microbiome strain richness.</title>
        <authorList>
            <person name="Chen-Liaw A."/>
        </authorList>
    </citation>
    <scope>NUCLEOTIDE SEQUENCE</scope>
    <source>
        <strain evidence="7">B1_m1001713B170214d0_201011</strain>
    </source>
</reference>
<proteinExistence type="inferred from homology"/>
<keyword evidence="5 6" id="KW-0472">Membrane</keyword>
<dbReference type="GO" id="GO:0016020">
    <property type="term" value="C:membrane"/>
    <property type="evidence" value="ECO:0007669"/>
    <property type="project" value="UniProtKB-SubCell"/>
</dbReference>
<evidence type="ECO:0000256" key="3">
    <source>
        <dbReference type="ARBA" id="ARBA00022692"/>
    </source>
</evidence>
<organism evidence="7 8">
    <name type="scientific">Clostridium symbiosum</name>
    <name type="common">Bacteroides symbiosus</name>
    <dbReference type="NCBI Taxonomy" id="1512"/>
    <lineage>
        <taxon>Bacteria</taxon>
        <taxon>Bacillati</taxon>
        <taxon>Bacillota</taxon>
        <taxon>Clostridia</taxon>
        <taxon>Lachnospirales</taxon>
        <taxon>Lachnospiraceae</taxon>
        <taxon>Otoolea</taxon>
    </lineage>
</organism>
<evidence type="ECO:0000256" key="4">
    <source>
        <dbReference type="ARBA" id="ARBA00022989"/>
    </source>
</evidence>
<evidence type="ECO:0000313" key="8">
    <source>
        <dbReference type="Proteomes" id="UP001300871"/>
    </source>
</evidence>
<evidence type="ECO:0000256" key="2">
    <source>
        <dbReference type="ARBA" id="ARBA00009773"/>
    </source>
</evidence>
<dbReference type="GeneID" id="57969844"/>
<feature type="transmembrane region" description="Helical" evidence="6">
    <location>
        <begin position="315"/>
        <end position="348"/>
    </location>
</feature>
<feature type="transmembrane region" description="Helical" evidence="6">
    <location>
        <begin position="249"/>
        <end position="276"/>
    </location>
</feature>
<dbReference type="Proteomes" id="UP001300871">
    <property type="component" value="Unassembled WGS sequence"/>
</dbReference>
<dbReference type="AlphaFoldDB" id="A0AAW6AXI3"/>
<keyword evidence="3 6" id="KW-0812">Transmembrane</keyword>
<dbReference type="PANTHER" id="PTHR21716">
    <property type="entry name" value="TRANSMEMBRANE PROTEIN"/>
    <property type="match status" value="1"/>
</dbReference>